<dbReference type="Proteomes" id="UP001590950">
    <property type="component" value="Unassembled WGS sequence"/>
</dbReference>
<feature type="transmembrane region" description="Helical" evidence="7">
    <location>
        <begin position="66"/>
        <end position="86"/>
    </location>
</feature>
<keyword evidence="4 7" id="KW-0472">Membrane</keyword>
<feature type="compositionally biased region" description="Basic and acidic residues" evidence="6">
    <location>
        <begin position="370"/>
        <end position="389"/>
    </location>
</feature>
<feature type="transmembrane region" description="Helical" evidence="7">
    <location>
        <begin position="35"/>
        <end position="54"/>
    </location>
</feature>
<comment type="similarity">
    <text evidence="5">Belongs to the SAT4 family.</text>
</comment>
<feature type="transmembrane region" description="Helical" evidence="7">
    <location>
        <begin position="151"/>
        <end position="171"/>
    </location>
</feature>
<evidence type="ECO:0000256" key="5">
    <source>
        <dbReference type="ARBA" id="ARBA00038359"/>
    </source>
</evidence>
<dbReference type="InterPro" id="IPR052337">
    <property type="entry name" value="SAT4-like"/>
</dbReference>
<protein>
    <recommendedName>
        <fullName evidence="8">Rhodopsin domain-containing protein</fullName>
    </recommendedName>
</protein>
<feature type="transmembrane region" description="Helical" evidence="7">
    <location>
        <begin position="119"/>
        <end position="139"/>
    </location>
</feature>
<keyword evidence="3 7" id="KW-1133">Transmembrane helix</keyword>
<feature type="region of interest" description="Disordered" evidence="6">
    <location>
        <begin position="314"/>
        <end position="352"/>
    </location>
</feature>
<dbReference type="EMBL" id="JBEFKJ010000019">
    <property type="protein sequence ID" value="KAL2041004.1"/>
    <property type="molecule type" value="Genomic_DNA"/>
</dbReference>
<proteinExistence type="inferred from homology"/>
<sequence>MDPSMITPDTPALMPPPGLVPNFVNPPSHNTTNTILHSICLTLVTLFLAMRLYTRHFISHWLSWDDYICVLAYAFTIVFSGLLLAAQHLGLGRHLWDIRAISILESDQMLKLLFVSEMVYLPFVAALKCSLLLFFERVFFPSQKMEYCSRLGMLIIVVFHLALFFRSLFLCTPLQKAFNPTLPGHCLREDVLPYLSGIFNIVSDFYILFVPLHFLMGLKMAAGRKLRLIAVFSVGLFACAASAVRLGVTIVTVNSLDFTWNFSTLSFWAVLEVNVGIICACSLALPAFVDRYWPHINLSICFVKFSSYLSSNLQGSSSKPSKHSGTGDVSKYVPDTYSSPRELHHNRPSARPEGWTQFIDEEEHRADNIRGDRDPFVDRTMDTGRGSKEEDVETWGGRGGILRTVALTQSYPMTERK</sequence>
<evidence type="ECO:0000313" key="9">
    <source>
        <dbReference type="EMBL" id="KAL2041004.1"/>
    </source>
</evidence>
<keyword evidence="10" id="KW-1185">Reference proteome</keyword>
<comment type="caution">
    <text evidence="9">The sequence shown here is derived from an EMBL/GenBank/DDBJ whole genome shotgun (WGS) entry which is preliminary data.</text>
</comment>
<gene>
    <name evidence="9" type="ORF">N7G274_006462</name>
</gene>
<organism evidence="9 10">
    <name type="scientific">Stereocaulon virgatum</name>
    <dbReference type="NCBI Taxonomy" id="373712"/>
    <lineage>
        <taxon>Eukaryota</taxon>
        <taxon>Fungi</taxon>
        <taxon>Dikarya</taxon>
        <taxon>Ascomycota</taxon>
        <taxon>Pezizomycotina</taxon>
        <taxon>Lecanoromycetes</taxon>
        <taxon>OSLEUM clade</taxon>
        <taxon>Lecanoromycetidae</taxon>
        <taxon>Lecanorales</taxon>
        <taxon>Lecanorineae</taxon>
        <taxon>Stereocaulaceae</taxon>
        <taxon>Stereocaulon</taxon>
    </lineage>
</organism>
<dbReference type="PANTHER" id="PTHR33048">
    <property type="entry name" value="PTH11-LIKE INTEGRAL MEMBRANE PROTEIN (AFU_ORTHOLOGUE AFUA_5G11245)"/>
    <property type="match status" value="1"/>
</dbReference>
<reference evidence="9 10" key="1">
    <citation type="submission" date="2024-09" db="EMBL/GenBank/DDBJ databases">
        <title>Rethinking Asexuality: The Enigmatic Case of Functional Sexual Genes in Lepraria (Stereocaulaceae).</title>
        <authorList>
            <person name="Doellman M."/>
            <person name="Sun Y."/>
            <person name="Barcenas-Pena A."/>
            <person name="Lumbsch H.T."/>
            <person name="Grewe F."/>
        </authorList>
    </citation>
    <scope>NUCLEOTIDE SEQUENCE [LARGE SCALE GENOMIC DNA]</scope>
    <source>
        <strain evidence="9 10">Mercado 3170</strain>
    </source>
</reference>
<feature type="region of interest" description="Disordered" evidence="6">
    <location>
        <begin position="370"/>
        <end position="397"/>
    </location>
</feature>
<comment type="subcellular location">
    <subcellularLocation>
        <location evidence="1">Membrane</location>
        <topology evidence="1">Multi-pass membrane protein</topology>
    </subcellularLocation>
</comment>
<dbReference type="Pfam" id="PF20684">
    <property type="entry name" value="Fung_rhodopsin"/>
    <property type="match status" value="1"/>
</dbReference>
<feature type="transmembrane region" description="Helical" evidence="7">
    <location>
        <begin position="191"/>
        <end position="216"/>
    </location>
</feature>
<evidence type="ECO:0000256" key="1">
    <source>
        <dbReference type="ARBA" id="ARBA00004141"/>
    </source>
</evidence>
<dbReference type="InterPro" id="IPR049326">
    <property type="entry name" value="Rhodopsin_dom_fungi"/>
</dbReference>
<evidence type="ECO:0000256" key="6">
    <source>
        <dbReference type="SAM" id="MobiDB-lite"/>
    </source>
</evidence>
<evidence type="ECO:0000256" key="7">
    <source>
        <dbReference type="SAM" id="Phobius"/>
    </source>
</evidence>
<evidence type="ECO:0000256" key="2">
    <source>
        <dbReference type="ARBA" id="ARBA00022692"/>
    </source>
</evidence>
<evidence type="ECO:0000256" key="4">
    <source>
        <dbReference type="ARBA" id="ARBA00023136"/>
    </source>
</evidence>
<accession>A0ABR4A681</accession>
<evidence type="ECO:0000259" key="8">
    <source>
        <dbReference type="Pfam" id="PF20684"/>
    </source>
</evidence>
<evidence type="ECO:0000256" key="3">
    <source>
        <dbReference type="ARBA" id="ARBA00022989"/>
    </source>
</evidence>
<dbReference type="PANTHER" id="PTHR33048:SF158">
    <property type="entry name" value="MEMBRANE PROTEIN PTH11-LIKE, PUTATIVE-RELATED"/>
    <property type="match status" value="1"/>
</dbReference>
<feature type="transmembrane region" description="Helical" evidence="7">
    <location>
        <begin position="265"/>
        <end position="289"/>
    </location>
</feature>
<feature type="transmembrane region" description="Helical" evidence="7">
    <location>
        <begin position="228"/>
        <end position="253"/>
    </location>
</feature>
<keyword evidence="2 7" id="KW-0812">Transmembrane</keyword>
<name>A0ABR4A681_9LECA</name>
<feature type="domain" description="Rhodopsin" evidence="8">
    <location>
        <begin position="50"/>
        <end position="285"/>
    </location>
</feature>
<evidence type="ECO:0000313" key="10">
    <source>
        <dbReference type="Proteomes" id="UP001590950"/>
    </source>
</evidence>